<gene>
    <name evidence="2" type="ORF">GB882_15095</name>
</gene>
<protein>
    <submittedName>
        <fullName evidence="2">Lysine transporter LysE</fullName>
    </submittedName>
</protein>
<sequence length="68" mass="6618">VDQGSAGLGERAAFVVGALVASASWQLLLAGAGATLGRFLAGPRGRRWTAALGGTAVLLLAARTALGG</sequence>
<proteinExistence type="predicted"/>
<dbReference type="Proteomes" id="UP000429644">
    <property type="component" value="Unassembled WGS sequence"/>
</dbReference>
<keyword evidence="3" id="KW-1185">Reference proteome</keyword>
<dbReference type="EMBL" id="WHPD01003257">
    <property type="protein sequence ID" value="MPV89999.1"/>
    <property type="molecule type" value="Genomic_DNA"/>
</dbReference>
<keyword evidence="1" id="KW-0472">Membrane</keyword>
<keyword evidence="1" id="KW-0812">Transmembrane</keyword>
<accession>A0A7J9UZC6</accession>
<evidence type="ECO:0000313" key="2">
    <source>
        <dbReference type="EMBL" id="MPV89999.1"/>
    </source>
</evidence>
<feature type="transmembrane region" description="Helical" evidence="1">
    <location>
        <begin position="12"/>
        <end position="36"/>
    </location>
</feature>
<keyword evidence="1" id="KW-1133">Transmembrane helix</keyword>
<comment type="caution">
    <text evidence="2">The sequence shown here is derived from an EMBL/GenBank/DDBJ whole genome shotgun (WGS) entry which is preliminary data.</text>
</comment>
<evidence type="ECO:0000313" key="3">
    <source>
        <dbReference type="Proteomes" id="UP000429644"/>
    </source>
</evidence>
<reference evidence="2 3" key="1">
    <citation type="submission" date="2019-10" db="EMBL/GenBank/DDBJ databases">
        <title>Georgenia wutianyii sp. nov. and Georgenia yuyongxinii sp. nov. isolated from plateau pika (Ochotona curzoniae) in the Qinghai-Tibet plateau of China.</title>
        <authorList>
            <person name="Tian Z."/>
        </authorList>
    </citation>
    <scope>NUCLEOTIDE SEQUENCE [LARGE SCALE GENOMIC DNA]</scope>
    <source>
        <strain evidence="2 3">JCM 15130</strain>
    </source>
</reference>
<feature type="transmembrane region" description="Helical" evidence="1">
    <location>
        <begin position="48"/>
        <end position="66"/>
    </location>
</feature>
<organism evidence="2 3">
    <name type="scientific">Georgenia ruanii</name>
    <dbReference type="NCBI Taxonomy" id="348442"/>
    <lineage>
        <taxon>Bacteria</taxon>
        <taxon>Bacillati</taxon>
        <taxon>Actinomycetota</taxon>
        <taxon>Actinomycetes</taxon>
        <taxon>Micrococcales</taxon>
        <taxon>Bogoriellaceae</taxon>
        <taxon>Georgenia</taxon>
    </lineage>
</organism>
<dbReference type="AlphaFoldDB" id="A0A7J9UZC6"/>
<evidence type="ECO:0000256" key="1">
    <source>
        <dbReference type="SAM" id="Phobius"/>
    </source>
</evidence>
<name>A0A7J9UZC6_9MICO</name>
<feature type="non-terminal residue" evidence="2">
    <location>
        <position position="1"/>
    </location>
</feature>